<dbReference type="CDD" id="cd02440">
    <property type="entry name" value="AdoMet_MTases"/>
    <property type="match status" value="1"/>
</dbReference>
<keyword evidence="2" id="KW-0489">Methyltransferase</keyword>
<protein>
    <submittedName>
        <fullName evidence="2">Methyltransferase domain-containing protein</fullName>
    </submittedName>
</protein>
<dbReference type="EMBL" id="JAEKNR010000087">
    <property type="protein sequence ID" value="MBJ7597951.1"/>
    <property type="molecule type" value="Genomic_DNA"/>
</dbReference>
<proteinExistence type="predicted"/>
<evidence type="ECO:0000313" key="2">
    <source>
        <dbReference type="EMBL" id="MBJ7597951.1"/>
    </source>
</evidence>
<dbReference type="GO" id="GO:0008168">
    <property type="term" value="F:methyltransferase activity"/>
    <property type="evidence" value="ECO:0007669"/>
    <property type="project" value="UniProtKB-KW"/>
</dbReference>
<evidence type="ECO:0000313" key="3">
    <source>
        <dbReference type="Proteomes" id="UP000612893"/>
    </source>
</evidence>
<name>A0A934N6V0_9BACT</name>
<dbReference type="AlphaFoldDB" id="A0A934N6V0"/>
<sequence length="222" mass="24867">MAGGLLFWRRTAGTRVEGRRWYGSVYRTAYLLGPKVWDRSQPTAELIELVKGTSAPGRALDLGCGTGTDSVYLAQHGWDVTGVDTVPRALAIVRRKAADADVSPRFVEGDVTRLRNFGVEDGYTLLLDFGCFHKLPPDFREAYVESVSEVAAPDALFLLFGFKRPPRLAPMQAGLTTEEVRARFAERWEVDSAEPVTAEAITAVGRRLDQSFEAWRYRLRRR</sequence>
<feature type="domain" description="Methyltransferase" evidence="1">
    <location>
        <begin position="60"/>
        <end position="153"/>
    </location>
</feature>
<dbReference type="InterPro" id="IPR029063">
    <property type="entry name" value="SAM-dependent_MTases_sf"/>
</dbReference>
<dbReference type="InterPro" id="IPR041698">
    <property type="entry name" value="Methyltransf_25"/>
</dbReference>
<reference evidence="2" key="1">
    <citation type="submission" date="2020-10" db="EMBL/GenBank/DDBJ databases">
        <title>Ca. Dormibacterota MAGs.</title>
        <authorList>
            <person name="Montgomery K."/>
        </authorList>
    </citation>
    <scope>NUCLEOTIDE SEQUENCE [LARGE SCALE GENOMIC DNA]</scope>
    <source>
        <strain evidence="2">SC8812_S17_10</strain>
    </source>
</reference>
<dbReference type="Proteomes" id="UP000612893">
    <property type="component" value="Unassembled WGS sequence"/>
</dbReference>
<dbReference type="PANTHER" id="PTHR43464:SF83">
    <property type="entry name" value="MALONYL-[ACYL-CARRIER PROTEIN] O-METHYLTRANSFERASE"/>
    <property type="match status" value="1"/>
</dbReference>
<dbReference type="PANTHER" id="PTHR43464">
    <property type="entry name" value="METHYLTRANSFERASE"/>
    <property type="match status" value="1"/>
</dbReference>
<keyword evidence="3" id="KW-1185">Reference proteome</keyword>
<evidence type="ECO:0000259" key="1">
    <source>
        <dbReference type="Pfam" id="PF13649"/>
    </source>
</evidence>
<dbReference type="GO" id="GO:0032259">
    <property type="term" value="P:methylation"/>
    <property type="evidence" value="ECO:0007669"/>
    <property type="project" value="UniProtKB-KW"/>
</dbReference>
<comment type="caution">
    <text evidence="2">The sequence shown here is derived from an EMBL/GenBank/DDBJ whole genome shotgun (WGS) entry which is preliminary data.</text>
</comment>
<keyword evidence="2" id="KW-0808">Transferase</keyword>
<accession>A0A934N6V0</accession>
<dbReference type="Gene3D" id="3.40.50.150">
    <property type="entry name" value="Vaccinia Virus protein VP39"/>
    <property type="match status" value="1"/>
</dbReference>
<organism evidence="2 3">
    <name type="scientific">Candidatus Nephthysia bennettiae</name>
    <dbReference type="NCBI Taxonomy" id="3127016"/>
    <lineage>
        <taxon>Bacteria</taxon>
        <taxon>Bacillati</taxon>
        <taxon>Candidatus Dormiibacterota</taxon>
        <taxon>Candidatus Dormibacteria</taxon>
        <taxon>Candidatus Dormibacterales</taxon>
        <taxon>Candidatus Dormibacteraceae</taxon>
        <taxon>Candidatus Nephthysia</taxon>
    </lineage>
</organism>
<gene>
    <name evidence="2" type="ORF">JF922_07670</name>
</gene>
<dbReference type="Pfam" id="PF13649">
    <property type="entry name" value="Methyltransf_25"/>
    <property type="match status" value="1"/>
</dbReference>
<dbReference type="SUPFAM" id="SSF53335">
    <property type="entry name" value="S-adenosyl-L-methionine-dependent methyltransferases"/>
    <property type="match status" value="1"/>
</dbReference>